<dbReference type="PANTHER" id="PTHR46577:SF1">
    <property type="entry name" value="HTH-TYPE TRANSCRIPTIONAL REGULATORY PROTEIN GABR"/>
    <property type="match status" value="1"/>
</dbReference>
<gene>
    <name evidence="8" type="ORF">PAI11_28060</name>
</gene>
<dbReference type="SUPFAM" id="SSF46785">
    <property type="entry name" value="Winged helix' DNA-binding domain"/>
    <property type="match status" value="1"/>
</dbReference>
<evidence type="ECO:0000313" key="9">
    <source>
        <dbReference type="Proteomes" id="UP000005143"/>
    </source>
</evidence>
<keyword evidence="3" id="KW-0805">Transcription regulation</keyword>
<evidence type="ECO:0000256" key="4">
    <source>
        <dbReference type="ARBA" id="ARBA00023125"/>
    </source>
</evidence>
<dbReference type="InterPro" id="IPR015422">
    <property type="entry name" value="PyrdxlP-dep_Trfase_small"/>
</dbReference>
<dbReference type="OrthoDB" id="199743at2"/>
<dbReference type="PATRIC" id="fig|1097667.3.peg.2784"/>
<evidence type="ECO:0000259" key="7">
    <source>
        <dbReference type="PROSITE" id="PS50949"/>
    </source>
</evidence>
<keyword evidence="5" id="KW-0804">Transcription</keyword>
<dbReference type="Pfam" id="PF00155">
    <property type="entry name" value="Aminotran_1_2"/>
    <property type="match status" value="1"/>
</dbReference>
<dbReference type="CDD" id="cd00609">
    <property type="entry name" value="AAT_like"/>
    <property type="match status" value="1"/>
</dbReference>
<dbReference type="GO" id="GO:0003677">
    <property type="term" value="F:DNA binding"/>
    <property type="evidence" value="ECO:0007669"/>
    <property type="project" value="UniProtKB-KW"/>
</dbReference>
<dbReference type="EMBL" id="AGUD01000226">
    <property type="protein sequence ID" value="EHN10339.1"/>
    <property type="molecule type" value="Genomic_DNA"/>
</dbReference>
<reference evidence="8 9" key="1">
    <citation type="journal article" date="2013" name="Biodegradation">
        <title>Quantitative proteomic analysis of ibuprofen-degrading Patulibacter sp. strain I11.</title>
        <authorList>
            <person name="Almeida B."/>
            <person name="Kjeldal H."/>
            <person name="Lolas I."/>
            <person name="Knudsen A.D."/>
            <person name="Carvalho G."/>
            <person name="Nielsen K.L."/>
            <person name="Barreto Crespo M.T."/>
            <person name="Stensballe A."/>
            <person name="Nielsen J.L."/>
        </authorList>
    </citation>
    <scope>NUCLEOTIDE SEQUENCE [LARGE SCALE GENOMIC DNA]</scope>
    <source>
        <strain evidence="8 9">I11</strain>
    </source>
</reference>
<dbReference type="InterPro" id="IPR000524">
    <property type="entry name" value="Tscrpt_reg_HTH_GntR"/>
</dbReference>
<comment type="similarity">
    <text evidence="1">In the C-terminal section; belongs to the class-I pyridoxal-phosphate-dependent aminotransferase family.</text>
</comment>
<sequence length="522" mass="55816">MEHRSFIPVTRLLAMLGQWEPAAPTDADGGVASGPGIPKYVALADAIGARIHDGEAAGGLRLPSERELAGRLGVSRGTVVSAYALLEERELVERRRGSGTWVRAVVAPMTAADRRHGLWSLYRGAARPGQPDAERRDSDDPIDLAIGAPRDIPEVLIEGIGWAAEQLRGMRDHGYHAGGVMVARRAIADRYTRAGVPTEPEQIVVTAGAQSAVSLVARLYLAQHAPVAIETPAYPGAIEAFQRAGGTLVPVPRDIDGPRPEALAAVLAARPTPLVYVVPDVHNPTGDVISLTRRRRLVAVAEEHDALLLEDSTLTQLSYAPPPPSLLELAPPGRVLQVGSMSKELWGGLRVGWIRVHDPHLADRIARLQAADSFGTDVVTQLAVAWAMPRAAEVVAERRVALGQRMTLLRELLAEHLPDWQVHPPRGGGSLWARLPEEAAEQLLALARRRGVSVVPGNACAVGDAFGDHVRLAAWAGEEELRLGVERLAAAWGDVTGHPPAGTPRPARVAPRAWDAKDVVSP</sequence>
<dbReference type="PRINTS" id="PR00035">
    <property type="entry name" value="HTHGNTR"/>
</dbReference>
<proteinExistence type="inferred from homology"/>
<dbReference type="InterPro" id="IPR036390">
    <property type="entry name" value="WH_DNA-bd_sf"/>
</dbReference>
<evidence type="ECO:0000256" key="6">
    <source>
        <dbReference type="SAM" id="MobiDB-lite"/>
    </source>
</evidence>
<dbReference type="PROSITE" id="PS50949">
    <property type="entry name" value="HTH_GNTR"/>
    <property type="match status" value="1"/>
</dbReference>
<dbReference type="CDD" id="cd07377">
    <property type="entry name" value="WHTH_GntR"/>
    <property type="match status" value="1"/>
</dbReference>
<feature type="region of interest" description="Disordered" evidence="6">
    <location>
        <begin position="496"/>
        <end position="522"/>
    </location>
</feature>
<protein>
    <submittedName>
        <fullName evidence="8">Transcriptional regulator GntR family protein</fullName>
    </submittedName>
</protein>
<accession>H0E7K4</accession>
<dbReference type="InterPro" id="IPR036388">
    <property type="entry name" value="WH-like_DNA-bd_sf"/>
</dbReference>
<dbReference type="InterPro" id="IPR015421">
    <property type="entry name" value="PyrdxlP-dep_Trfase_major"/>
</dbReference>
<dbReference type="GO" id="GO:0003700">
    <property type="term" value="F:DNA-binding transcription factor activity"/>
    <property type="evidence" value="ECO:0007669"/>
    <property type="project" value="InterPro"/>
</dbReference>
<dbReference type="Gene3D" id="3.90.1150.10">
    <property type="entry name" value="Aspartate Aminotransferase, domain 1"/>
    <property type="match status" value="1"/>
</dbReference>
<organism evidence="8 9">
    <name type="scientific">Patulibacter medicamentivorans</name>
    <dbReference type="NCBI Taxonomy" id="1097667"/>
    <lineage>
        <taxon>Bacteria</taxon>
        <taxon>Bacillati</taxon>
        <taxon>Actinomycetota</taxon>
        <taxon>Thermoleophilia</taxon>
        <taxon>Solirubrobacterales</taxon>
        <taxon>Patulibacteraceae</taxon>
        <taxon>Patulibacter</taxon>
    </lineage>
</organism>
<feature type="domain" description="HTH gntR-type" evidence="7">
    <location>
        <begin position="37"/>
        <end position="105"/>
    </location>
</feature>
<dbReference type="Gene3D" id="3.40.640.10">
    <property type="entry name" value="Type I PLP-dependent aspartate aminotransferase-like (Major domain)"/>
    <property type="match status" value="1"/>
</dbReference>
<evidence type="ECO:0000256" key="1">
    <source>
        <dbReference type="ARBA" id="ARBA00005384"/>
    </source>
</evidence>
<dbReference type="SMART" id="SM00345">
    <property type="entry name" value="HTH_GNTR"/>
    <property type="match status" value="1"/>
</dbReference>
<dbReference type="InterPro" id="IPR051446">
    <property type="entry name" value="HTH_trans_reg/aminotransferase"/>
</dbReference>
<dbReference type="SUPFAM" id="SSF53383">
    <property type="entry name" value="PLP-dependent transferases"/>
    <property type="match status" value="1"/>
</dbReference>
<dbReference type="Pfam" id="PF00392">
    <property type="entry name" value="GntR"/>
    <property type="match status" value="1"/>
</dbReference>
<evidence type="ECO:0000256" key="2">
    <source>
        <dbReference type="ARBA" id="ARBA00022898"/>
    </source>
</evidence>
<keyword evidence="9" id="KW-1185">Reference proteome</keyword>
<evidence type="ECO:0000256" key="5">
    <source>
        <dbReference type="ARBA" id="ARBA00023163"/>
    </source>
</evidence>
<dbReference type="RefSeq" id="WP_007576310.1">
    <property type="nucleotide sequence ID" value="NZ_AGUD01000226.1"/>
</dbReference>
<dbReference type="GO" id="GO:0030170">
    <property type="term" value="F:pyridoxal phosphate binding"/>
    <property type="evidence" value="ECO:0007669"/>
    <property type="project" value="InterPro"/>
</dbReference>
<keyword evidence="2" id="KW-0663">Pyridoxal phosphate</keyword>
<dbReference type="InterPro" id="IPR015424">
    <property type="entry name" value="PyrdxlP-dep_Trfase"/>
</dbReference>
<evidence type="ECO:0000256" key="3">
    <source>
        <dbReference type="ARBA" id="ARBA00023015"/>
    </source>
</evidence>
<dbReference type="AlphaFoldDB" id="H0E7K4"/>
<keyword evidence="4" id="KW-0238">DNA-binding</keyword>
<evidence type="ECO:0000313" key="8">
    <source>
        <dbReference type="EMBL" id="EHN10339.1"/>
    </source>
</evidence>
<dbReference type="Gene3D" id="1.10.10.10">
    <property type="entry name" value="Winged helix-like DNA-binding domain superfamily/Winged helix DNA-binding domain"/>
    <property type="match status" value="1"/>
</dbReference>
<name>H0E7K4_9ACTN</name>
<comment type="caution">
    <text evidence="8">The sequence shown here is derived from an EMBL/GenBank/DDBJ whole genome shotgun (WGS) entry which is preliminary data.</text>
</comment>
<dbReference type="PANTHER" id="PTHR46577">
    <property type="entry name" value="HTH-TYPE TRANSCRIPTIONAL REGULATORY PROTEIN GABR"/>
    <property type="match status" value="1"/>
</dbReference>
<dbReference type="InterPro" id="IPR004839">
    <property type="entry name" value="Aminotransferase_I/II_large"/>
</dbReference>
<dbReference type="Proteomes" id="UP000005143">
    <property type="component" value="Unassembled WGS sequence"/>
</dbReference>